<evidence type="ECO:0000313" key="3">
    <source>
        <dbReference type="EMBL" id="GGM77253.1"/>
    </source>
</evidence>
<sequence>MAAPGAPPTETPSTSRSGPPAWVAVLVLGVLLASVILAWTLGPTPQTTSEGASATSTAPTTTASLASPTRISPSYLPPELHEGHGDDVITTSWPAKLGIVTFECAGCTRNTVLKSDGRESLLVNEIGSYRGTRWINVRDGSFTTTFTIKATGPWRLSITDLDQVKWFGSGETVSGEGDDVILLAGGSRRATITNQGEHNFAVHVLSPGAGLDLAVNEIGGYRGTVPLREPALVQITSSGHWTIERL</sequence>
<feature type="compositionally biased region" description="Low complexity" evidence="1">
    <location>
        <begin position="47"/>
        <end position="69"/>
    </location>
</feature>
<name>A0A8J3FYN1_9PSEU</name>
<reference evidence="3" key="2">
    <citation type="submission" date="2020-09" db="EMBL/GenBank/DDBJ databases">
        <authorList>
            <person name="Sun Q."/>
            <person name="Zhou Y."/>
        </authorList>
    </citation>
    <scope>NUCLEOTIDE SEQUENCE</scope>
    <source>
        <strain evidence="3">CGMCC 4.5737</strain>
    </source>
</reference>
<accession>A0A8J3FYN1</accession>
<keyword evidence="4" id="KW-1185">Reference proteome</keyword>
<dbReference type="Proteomes" id="UP000637578">
    <property type="component" value="Unassembled WGS sequence"/>
</dbReference>
<gene>
    <name evidence="3" type="ORF">GCM10012275_54860</name>
</gene>
<keyword evidence="2" id="KW-0812">Transmembrane</keyword>
<keyword evidence="2" id="KW-0472">Membrane</keyword>
<dbReference type="AlphaFoldDB" id="A0A8J3FYN1"/>
<keyword evidence="2" id="KW-1133">Transmembrane helix</keyword>
<feature type="transmembrane region" description="Helical" evidence="2">
    <location>
        <begin position="20"/>
        <end position="41"/>
    </location>
</feature>
<proteinExistence type="predicted"/>
<dbReference type="RefSeq" id="WP_189061319.1">
    <property type="nucleotide sequence ID" value="NZ_BMMK01000038.1"/>
</dbReference>
<organism evidence="3 4">
    <name type="scientific">Longimycelium tulufanense</name>
    <dbReference type="NCBI Taxonomy" id="907463"/>
    <lineage>
        <taxon>Bacteria</taxon>
        <taxon>Bacillati</taxon>
        <taxon>Actinomycetota</taxon>
        <taxon>Actinomycetes</taxon>
        <taxon>Pseudonocardiales</taxon>
        <taxon>Pseudonocardiaceae</taxon>
        <taxon>Longimycelium</taxon>
    </lineage>
</organism>
<evidence type="ECO:0000256" key="1">
    <source>
        <dbReference type="SAM" id="MobiDB-lite"/>
    </source>
</evidence>
<comment type="caution">
    <text evidence="3">The sequence shown here is derived from an EMBL/GenBank/DDBJ whole genome shotgun (WGS) entry which is preliminary data.</text>
</comment>
<dbReference type="EMBL" id="BMMK01000038">
    <property type="protein sequence ID" value="GGM77253.1"/>
    <property type="molecule type" value="Genomic_DNA"/>
</dbReference>
<feature type="region of interest" description="Disordered" evidence="1">
    <location>
        <begin position="46"/>
        <end position="83"/>
    </location>
</feature>
<reference evidence="3" key="1">
    <citation type="journal article" date="2014" name="Int. J. Syst. Evol. Microbiol.">
        <title>Complete genome sequence of Corynebacterium casei LMG S-19264T (=DSM 44701T), isolated from a smear-ripened cheese.</title>
        <authorList>
            <consortium name="US DOE Joint Genome Institute (JGI-PGF)"/>
            <person name="Walter F."/>
            <person name="Albersmeier A."/>
            <person name="Kalinowski J."/>
            <person name="Ruckert C."/>
        </authorList>
    </citation>
    <scope>NUCLEOTIDE SEQUENCE</scope>
    <source>
        <strain evidence="3">CGMCC 4.5737</strain>
    </source>
</reference>
<evidence type="ECO:0000256" key="2">
    <source>
        <dbReference type="SAM" id="Phobius"/>
    </source>
</evidence>
<evidence type="ECO:0000313" key="4">
    <source>
        <dbReference type="Proteomes" id="UP000637578"/>
    </source>
</evidence>
<protein>
    <submittedName>
        <fullName evidence="3">Uncharacterized protein</fullName>
    </submittedName>
</protein>